<dbReference type="Proteomes" id="UP001431181">
    <property type="component" value="Unassembled WGS sequence"/>
</dbReference>
<keyword evidence="1" id="KW-0472">Membrane</keyword>
<keyword evidence="1" id="KW-0812">Transmembrane</keyword>
<reference evidence="2" key="1">
    <citation type="submission" date="2022-11" db="EMBL/GenBank/DDBJ databases">
        <title>Marinomonas sp. nov., isolated from marine algae.</title>
        <authorList>
            <person name="Choi D.G."/>
            <person name="Kim J.M."/>
            <person name="Lee J.K."/>
            <person name="Baek J.H."/>
            <person name="Jeon C.O."/>
        </authorList>
    </citation>
    <scope>NUCLEOTIDE SEQUENCE</scope>
    <source>
        <strain evidence="2">KJ51-3</strain>
    </source>
</reference>
<feature type="transmembrane region" description="Helical" evidence="1">
    <location>
        <begin position="20"/>
        <end position="40"/>
    </location>
</feature>
<keyword evidence="3" id="KW-1185">Reference proteome</keyword>
<evidence type="ECO:0000313" key="2">
    <source>
        <dbReference type="EMBL" id="MCW4629429.1"/>
    </source>
</evidence>
<accession>A0ABT3KFW2</accession>
<organism evidence="2 3">
    <name type="scientific">Marinomonas rhodophyticola</name>
    <dbReference type="NCBI Taxonomy" id="2992803"/>
    <lineage>
        <taxon>Bacteria</taxon>
        <taxon>Pseudomonadati</taxon>
        <taxon>Pseudomonadota</taxon>
        <taxon>Gammaproteobacteria</taxon>
        <taxon>Oceanospirillales</taxon>
        <taxon>Oceanospirillaceae</taxon>
        <taxon>Marinomonas</taxon>
    </lineage>
</organism>
<gene>
    <name evidence="2" type="ORF">ONZ52_10820</name>
</gene>
<proteinExistence type="predicted"/>
<keyword evidence="1" id="KW-1133">Transmembrane helix</keyword>
<feature type="transmembrane region" description="Helical" evidence="1">
    <location>
        <begin position="46"/>
        <end position="68"/>
    </location>
</feature>
<protein>
    <submittedName>
        <fullName evidence="2">Uncharacterized protein</fullName>
    </submittedName>
</protein>
<name>A0ABT3KFW2_9GAMM</name>
<dbReference type="EMBL" id="JAPEUL010000007">
    <property type="protein sequence ID" value="MCW4629429.1"/>
    <property type="molecule type" value="Genomic_DNA"/>
</dbReference>
<sequence>MFKTAKNTIKKAAKDQVEFVGAILTGVFVGSIFTLAYIKYWDTSKVTFADIGGMLAGAGTIGLLALAFRARTVWMDQIKAQDKSDSIKQYRNTHRELMSIIIKIAVFNNDTTKIQNTNEFDDNHQKLQYCFDSFQYDFLKLTTLYTTQKTHGLLTLKLAQDMTLFDKKRLEFKDVIEKRLEIIKIEEEFLRELFTTRT</sequence>
<evidence type="ECO:0000256" key="1">
    <source>
        <dbReference type="SAM" id="Phobius"/>
    </source>
</evidence>
<comment type="caution">
    <text evidence="2">The sequence shown here is derived from an EMBL/GenBank/DDBJ whole genome shotgun (WGS) entry which is preliminary data.</text>
</comment>
<dbReference type="RefSeq" id="WP_265218624.1">
    <property type="nucleotide sequence ID" value="NZ_JAPEUL010000007.1"/>
</dbReference>
<evidence type="ECO:0000313" key="3">
    <source>
        <dbReference type="Proteomes" id="UP001431181"/>
    </source>
</evidence>